<dbReference type="EMBL" id="RJKX01000013">
    <property type="protein sequence ID" value="ROP99864.1"/>
    <property type="molecule type" value="Genomic_DNA"/>
</dbReference>
<proteinExistence type="predicted"/>
<dbReference type="Pfam" id="PF10994">
    <property type="entry name" value="DUF2817"/>
    <property type="match status" value="1"/>
</dbReference>
<protein>
    <submittedName>
        <fullName evidence="1">Uncharacterized protein DUF2817</fullName>
    </submittedName>
</protein>
<dbReference type="RefSeq" id="WP_123689208.1">
    <property type="nucleotide sequence ID" value="NZ_AP019700.1"/>
</dbReference>
<comment type="caution">
    <text evidence="1">The sequence shown here is derived from an EMBL/GenBank/DDBJ whole genome shotgun (WGS) entry which is preliminary data.</text>
</comment>
<evidence type="ECO:0000313" key="1">
    <source>
        <dbReference type="EMBL" id="ROP99864.1"/>
    </source>
</evidence>
<dbReference type="OrthoDB" id="4014363at2"/>
<gene>
    <name evidence="1" type="ORF">EDC65_1655</name>
</gene>
<evidence type="ECO:0000313" key="2">
    <source>
        <dbReference type="Proteomes" id="UP000278222"/>
    </source>
</evidence>
<dbReference type="Proteomes" id="UP000278222">
    <property type="component" value="Unassembled WGS sequence"/>
</dbReference>
<dbReference type="CDD" id="cd06233">
    <property type="entry name" value="M14-like"/>
    <property type="match status" value="1"/>
</dbReference>
<dbReference type="Gene3D" id="3.40.630.10">
    <property type="entry name" value="Zn peptidases"/>
    <property type="match status" value="1"/>
</dbReference>
<organism evidence="1 2">
    <name type="scientific">Stella humosa</name>
    <dbReference type="NCBI Taxonomy" id="94"/>
    <lineage>
        <taxon>Bacteria</taxon>
        <taxon>Pseudomonadati</taxon>
        <taxon>Pseudomonadota</taxon>
        <taxon>Alphaproteobacteria</taxon>
        <taxon>Rhodospirillales</taxon>
        <taxon>Stellaceae</taxon>
        <taxon>Stella</taxon>
    </lineage>
</organism>
<dbReference type="SUPFAM" id="SSF53187">
    <property type="entry name" value="Zn-dependent exopeptidases"/>
    <property type="match status" value="1"/>
</dbReference>
<name>A0A3N1M9Z4_9PROT</name>
<dbReference type="AlphaFoldDB" id="A0A3N1M9Z4"/>
<keyword evidence="2" id="KW-1185">Reference proteome</keyword>
<dbReference type="InterPro" id="IPR021259">
    <property type="entry name" value="DUF2817"/>
</dbReference>
<accession>A0A3N1M9Z4</accession>
<reference evidence="1 2" key="1">
    <citation type="submission" date="2018-11" db="EMBL/GenBank/DDBJ databases">
        <title>Genomic Encyclopedia of Type Strains, Phase IV (KMG-IV): sequencing the most valuable type-strain genomes for metagenomic binning, comparative biology and taxonomic classification.</title>
        <authorList>
            <person name="Goeker M."/>
        </authorList>
    </citation>
    <scope>NUCLEOTIDE SEQUENCE [LARGE SCALE GENOMIC DNA]</scope>
    <source>
        <strain evidence="1 2">DSM 5900</strain>
    </source>
</reference>
<sequence length="367" mass="40064">MNEFEAAKATFSSDYADARRRFLAAAAAIGAPVRSYENPNRGPAGELLATDCAWIGPEDAARVLMLISATHGVEGFCGSGCQIDWMTGDRHLPPGTAALVVHAINPHGFAWVRRVTEEGVDLNRNFVDFSAPLPENPGYDELAEAILPASLDGPAREAADARIAAFRQEKGQVALSVAISGGQYKHPKGLFFGGHGPTWSNRTLGRIVDDYRLAERQHVGCIDYHTGLGPHSYGELICVHLPETASAARARAWWGDSVTEPLAGTSTAGARHGFCARLLEERLGDERFTFVALEYGTYPSDTTVRPALRADHWLHAHTNADWAAPQTQAIKAQIRRAFYPDTDDWREAVLFRSRQTIRMTLDGMAKA</sequence>